<name>A0ABN1KL17_9BURK</name>
<gene>
    <name evidence="2" type="ORF">GCM10009107_61410</name>
</gene>
<reference evidence="2 3" key="1">
    <citation type="journal article" date="2019" name="Int. J. Syst. Evol. Microbiol.">
        <title>The Global Catalogue of Microorganisms (GCM) 10K type strain sequencing project: providing services to taxonomists for standard genome sequencing and annotation.</title>
        <authorList>
            <consortium name="The Broad Institute Genomics Platform"/>
            <consortium name="The Broad Institute Genome Sequencing Center for Infectious Disease"/>
            <person name="Wu L."/>
            <person name="Ma J."/>
        </authorList>
    </citation>
    <scope>NUCLEOTIDE SEQUENCE [LARGE SCALE GENOMIC DNA]</scope>
    <source>
        <strain evidence="2 3">JCM 15503</strain>
    </source>
</reference>
<proteinExistence type="predicted"/>
<organism evidence="2 3">
    <name type="scientific">Ideonella azotifigens</name>
    <dbReference type="NCBI Taxonomy" id="513160"/>
    <lineage>
        <taxon>Bacteria</taxon>
        <taxon>Pseudomonadati</taxon>
        <taxon>Pseudomonadota</taxon>
        <taxon>Betaproteobacteria</taxon>
        <taxon>Burkholderiales</taxon>
        <taxon>Sphaerotilaceae</taxon>
        <taxon>Ideonella</taxon>
    </lineage>
</organism>
<feature type="region of interest" description="Disordered" evidence="1">
    <location>
        <begin position="11"/>
        <end position="76"/>
    </location>
</feature>
<dbReference type="InterPro" id="IPR014917">
    <property type="entry name" value="DUF1800"/>
</dbReference>
<dbReference type="PANTHER" id="PTHR43737:SF1">
    <property type="entry name" value="DUF1501 DOMAIN-CONTAINING PROTEIN"/>
    <property type="match status" value="1"/>
</dbReference>
<dbReference type="PANTHER" id="PTHR43737">
    <property type="entry name" value="BLL7424 PROTEIN"/>
    <property type="match status" value="1"/>
</dbReference>
<dbReference type="Proteomes" id="UP001500279">
    <property type="component" value="Unassembled WGS sequence"/>
</dbReference>
<evidence type="ECO:0000313" key="3">
    <source>
        <dbReference type="Proteomes" id="UP001500279"/>
    </source>
</evidence>
<dbReference type="Pfam" id="PF08811">
    <property type="entry name" value="DUF1800"/>
    <property type="match status" value="1"/>
</dbReference>
<keyword evidence="3" id="KW-1185">Reference proteome</keyword>
<feature type="compositionally biased region" description="Low complexity" evidence="1">
    <location>
        <begin position="19"/>
        <end position="76"/>
    </location>
</feature>
<evidence type="ECO:0000256" key="1">
    <source>
        <dbReference type="SAM" id="MobiDB-lite"/>
    </source>
</evidence>
<sequence>MATVCAVLTACGGGGDAGTGTATASSGGEASAGTSTPTEPTPAPTTGTDTGNVATGDTSGTTTTTETTTPDTPVDTAAQDNQVSEAAAATATPYSGPATRPQAFRLLTQASFGPTDADLSRAMSIGQAAWLDEQLAKPVRAAHTTRWASDNTSIQAANAKSTASNPTIAASFYTAALKNDDQLRQRVAFALSEIFVVSMQELSAGRSQAVASWLDMLNRDALGNFRTLLDDVALHPAMGLYLSHLGSQKANAKTGSTPDQNFGRELMQLFSIGLLQLNLDGTPKLDANGRAIETYNTDDILGMSAVFTGYNWAATDPNAFGPYASGVTLSPNRLILPMQAYASQHSTVEKRILGSVIAAQATPDMAADRKAALDTLFNHPNVAPFIGRQLIQRLVTSHPSTAYVQRVAKVFTNNGAGVRGDLKAVVRAILIDDEARSVTLAGGDAYGKLREPVLRLTALLRAYPTRSLSGLMQTGAWDDPAATIGQVPLQAPSVFNFYRPGYVPPGGEAAQRSLTLPEMQATTETSVAGYATAMMNILANGAGVKVTVGTTTGLDVQTDYSADVALAANADTLARKVCDRLITGTPPAALITGMTEAINSIAIPKATASNADKVAAAKLNRVRAALLLAVTSPEFIVQK</sequence>
<evidence type="ECO:0000313" key="2">
    <source>
        <dbReference type="EMBL" id="GAA0770048.1"/>
    </source>
</evidence>
<protein>
    <submittedName>
        <fullName evidence="2">DUF1800 family protein</fullName>
    </submittedName>
</protein>
<comment type="caution">
    <text evidence="2">The sequence shown here is derived from an EMBL/GenBank/DDBJ whole genome shotgun (WGS) entry which is preliminary data.</text>
</comment>
<accession>A0ABN1KL17</accession>
<dbReference type="EMBL" id="BAAAEW010000049">
    <property type="protein sequence ID" value="GAA0770048.1"/>
    <property type="molecule type" value="Genomic_DNA"/>
</dbReference>